<gene>
    <name evidence="1" type="ORF">MUY34_05610</name>
</gene>
<dbReference type="EMBL" id="JALPQF010000004">
    <property type="protein sequence ID" value="MCK8480089.1"/>
    <property type="molecule type" value="Genomic_DNA"/>
</dbReference>
<organism evidence="1 2">
    <name type="scientific">Psychroserpens algicola</name>
    <dbReference type="NCBI Taxonomy" id="1719034"/>
    <lineage>
        <taxon>Bacteria</taxon>
        <taxon>Pseudomonadati</taxon>
        <taxon>Bacteroidota</taxon>
        <taxon>Flavobacteriia</taxon>
        <taxon>Flavobacteriales</taxon>
        <taxon>Flavobacteriaceae</taxon>
        <taxon>Psychroserpens</taxon>
    </lineage>
</organism>
<proteinExistence type="predicted"/>
<evidence type="ECO:0000313" key="1">
    <source>
        <dbReference type="EMBL" id="MCK8480089.1"/>
    </source>
</evidence>
<keyword evidence="2" id="KW-1185">Reference proteome</keyword>
<dbReference type="RefSeq" id="WP_248412264.1">
    <property type="nucleotide sequence ID" value="NZ_JALPQF010000004.1"/>
</dbReference>
<dbReference type="Proteomes" id="UP001203687">
    <property type="component" value="Unassembled WGS sequence"/>
</dbReference>
<reference evidence="1" key="1">
    <citation type="submission" date="2022-04" db="EMBL/GenBank/DDBJ databases">
        <authorList>
            <person name="Ren T."/>
        </authorList>
    </citation>
    <scope>NUCLEOTIDE SEQUENCE</scope>
    <source>
        <strain evidence="1">F63249</strain>
    </source>
</reference>
<sequence>MKNLLNLGKALNKAEQLTINGGYSGCLTDKCFCRKGTGWYQIPCSSLCPNGTDPICH</sequence>
<protein>
    <submittedName>
        <fullName evidence="1">Uncharacterized protein</fullName>
    </submittedName>
</protein>
<name>A0ABT0H6S9_9FLAO</name>
<accession>A0ABT0H6S9</accession>
<comment type="caution">
    <text evidence="1">The sequence shown here is derived from an EMBL/GenBank/DDBJ whole genome shotgun (WGS) entry which is preliminary data.</text>
</comment>
<evidence type="ECO:0000313" key="2">
    <source>
        <dbReference type="Proteomes" id="UP001203687"/>
    </source>
</evidence>